<dbReference type="InterPro" id="IPR008775">
    <property type="entry name" value="Phytyl_CoA_dOase-like"/>
</dbReference>
<keyword evidence="2" id="KW-1185">Reference proteome</keyword>
<keyword evidence="1" id="KW-0223">Dioxygenase</keyword>
<dbReference type="Pfam" id="PF05721">
    <property type="entry name" value="PhyH"/>
    <property type="match status" value="1"/>
</dbReference>
<sequence length="258" mass="27920">MLDDVQVASFIENGYVHIPGAFPRELAEECRDIIWQDLDASPEDPGSWPVPAAFRPDYVSEPFVSAAATPRLRAAYDALVGPGRWVPRRSLGGFVIRFPGQETAVLDGWHVDASFPGPDSSPTDYLSWRINIHSKDRALLMLFLFSDTGEQEAPTRLRVGSHREVARILEPEGEGGLDARELAARADPATAHLPTAHAIGSAGDVYLCHPFLVHAGQPNRGAHPRFLAQPNLNPAQPLRITGAGPFSAVETAIRAAIG</sequence>
<evidence type="ECO:0000313" key="1">
    <source>
        <dbReference type="EMBL" id="MFI2231430.1"/>
    </source>
</evidence>
<name>A0ABW7W0J6_9NOCA</name>
<proteinExistence type="predicted"/>
<dbReference type="Gene3D" id="2.60.120.620">
    <property type="entry name" value="q2cbj1_9rhob like domain"/>
    <property type="match status" value="1"/>
</dbReference>
<keyword evidence="1" id="KW-0560">Oxidoreductase</keyword>
<protein>
    <submittedName>
        <fullName evidence="1">Phytanoyl-CoA dioxygenase family protein</fullName>
    </submittedName>
</protein>
<organism evidence="1 2">
    <name type="scientific">Nocardia testacea</name>
    <dbReference type="NCBI Taxonomy" id="248551"/>
    <lineage>
        <taxon>Bacteria</taxon>
        <taxon>Bacillati</taxon>
        <taxon>Actinomycetota</taxon>
        <taxon>Actinomycetes</taxon>
        <taxon>Mycobacteriales</taxon>
        <taxon>Nocardiaceae</taxon>
        <taxon>Nocardia</taxon>
    </lineage>
</organism>
<comment type="caution">
    <text evidence="1">The sequence shown here is derived from an EMBL/GenBank/DDBJ whole genome shotgun (WGS) entry which is preliminary data.</text>
</comment>
<gene>
    <name evidence="1" type="ORF">ACH49Z_16415</name>
</gene>
<dbReference type="Proteomes" id="UP001611494">
    <property type="component" value="Unassembled WGS sequence"/>
</dbReference>
<dbReference type="SUPFAM" id="SSF51197">
    <property type="entry name" value="Clavaminate synthase-like"/>
    <property type="match status" value="1"/>
</dbReference>
<dbReference type="GO" id="GO:0051213">
    <property type="term" value="F:dioxygenase activity"/>
    <property type="evidence" value="ECO:0007669"/>
    <property type="project" value="UniProtKB-KW"/>
</dbReference>
<dbReference type="RefSeq" id="WP_397062609.1">
    <property type="nucleotide sequence ID" value="NZ_JBIRYL010000003.1"/>
</dbReference>
<accession>A0ABW7W0J6</accession>
<dbReference type="EMBL" id="JBIRYL010000003">
    <property type="protein sequence ID" value="MFI2231430.1"/>
    <property type="molecule type" value="Genomic_DNA"/>
</dbReference>
<reference evidence="1 2" key="1">
    <citation type="submission" date="2024-10" db="EMBL/GenBank/DDBJ databases">
        <title>The Natural Products Discovery Center: Release of the First 8490 Sequenced Strains for Exploring Actinobacteria Biosynthetic Diversity.</title>
        <authorList>
            <person name="Kalkreuter E."/>
            <person name="Kautsar S.A."/>
            <person name="Yang D."/>
            <person name="Bader C.D."/>
            <person name="Teijaro C.N."/>
            <person name="Fluegel L."/>
            <person name="Davis C.M."/>
            <person name="Simpson J.R."/>
            <person name="Lauterbach L."/>
            <person name="Steele A.D."/>
            <person name="Gui C."/>
            <person name="Meng S."/>
            <person name="Li G."/>
            <person name="Viehrig K."/>
            <person name="Ye F."/>
            <person name="Su P."/>
            <person name="Kiefer A.F."/>
            <person name="Nichols A."/>
            <person name="Cepeda A.J."/>
            <person name="Yan W."/>
            <person name="Fan B."/>
            <person name="Jiang Y."/>
            <person name="Adhikari A."/>
            <person name="Zheng C.-J."/>
            <person name="Schuster L."/>
            <person name="Cowan T.M."/>
            <person name="Smanski M.J."/>
            <person name="Chevrette M.G."/>
            <person name="De Carvalho L.P.S."/>
            <person name="Shen B."/>
        </authorList>
    </citation>
    <scope>NUCLEOTIDE SEQUENCE [LARGE SCALE GENOMIC DNA]</scope>
    <source>
        <strain evidence="1 2">NPDC019377</strain>
    </source>
</reference>
<evidence type="ECO:0000313" key="2">
    <source>
        <dbReference type="Proteomes" id="UP001611494"/>
    </source>
</evidence>